<dbReference type="Gene3D" id="3.40.50.1360">
    <property type="match status" value="1"/>
</dbReference>
<reference evidence="6 7" key="1">
    <citation type="submission" date="2010-12" db="EMBL/GenBank/DDBJ databases">
        <authorList>
            <person name="Muzny D."/>
            <person name="Qin X."/>
            <person name="Deng J."/>
            <person name="Jiang H."/>
            <person name="Liu Y."/>
            <person name="Qu J."/>
            <person name="Song X.-Z."/>
            <person name="Zhang L."/>
            <person name="Thornton R."/>
            <person name="Coyle M."/>
            <person name="Francisco L."/>
            <person name="Jackson L."/>
            <person name="Javaid M."/>
            <person name="Korchina V."/>
            <person name="Kovar C."/>
            <person name="Mata R."/>
            <person name="Mathew T."/>
            <person name="Ngo R."/>
            <person name="Nguyen L."/>
            <person name="Nguyen N."/>
            <person name="Okwuonu G."/>
            <person name="Ongeri F."/>
            <person name="Pham C."/>
            <person name="Simmons D."/>
            <person name="Wilczek-Boney K."/>
            <person name="Hale W."/>
            <person name="Jakkamsetti A."/>
            <person name="Pham P."/>
            <person name="Ruth R."/>
            <person name="San Lucas F."/>
            <person name="Warren J."/>
            <person name="Zhang J."/>
            <person name="Zhao Z."/>
            <person name="Zhou C."/>
            <person name="Zhu D."/>
            <person name="Lee S."/>
            <person name="Bess C."/>
            <person name="Blankenburg K."/>
            <person name="Forbes L."/>
            <person name="Fu Q."/>
            <person name="Gubbala S."/>
            <person name="Hirani K."/>
            <person name="Jayaseelan J.C."/>
            <person name="Lara F."/>
            <person name="Munidasa M."/>
            <person name="Palculict T."/>
            <person name="Patil S."/>
            <person name="Pu L.-L."/>
            <person name="Saada N."/>
            <person name="Tang L."/>
            <person name="Weissenberger G."/>
            <person name="Zhu Y."/>
            <person name="Hemphill L."/>
            <person name="Shang Y."/>
            <person name="Youmans B."/>
            <person name="Ayvaz T."/>
            <person name="Ross M."/>
            <person name="Santibanez J."/>
            <person name="Aqrawi P."/>
            <person name="Gross S."/>
            <person name="Joshi V."/>
            <person name="Fowler G."/>
            <person name="Nazareth L."/>
            <person name="Reid J."/>
            <person name="Worley K."/>
            <person name="Petrosino J."/>
            <person name="Highlander S."/>
            <person name="Gibbs R."/>
        </authorList>
    </citation>
    <scope>NUCLEOTIDE SEQUENCE [LARGE SCALE GENOMIC DNA]</scope>
    <source>
        <strain evidence="6 7">ATCC 23263</strain>
    </source>
</reference>
<proteinExistence type="inferred from homology"/>
<evidence type="ECO:0000256" key="1">
    <source>
        <dbReference type="ARBA" id="ARBA00010466"/>
    </source>
</evidence>
<keyword evidence="2" id="KW-0805">Transcription regulation</keyword>
<name>E6MG31_9FIRM</name>
<evidence type="ECO:0000256" key="3">
    <source>
        <dbReference type="ARBA" id="ARBA00023125"/>
    </source>
</evidence>
<accession>E6MG31</accession>
<dbReference type="GO" id="GO:0030246">
    <property type="term" value="F:carbohydrate binding"/>
    <property type="evidence" value="ECO:0007669"/>
    <property type="project" value="InterPro"/>
</dbReference>
<gene>
    <name evidence="6" type="ORF">HMP0721_0964</name>
</gene>
<dbReference type="PANTHER" id="PTHR34294:SF1">
    <property type="entry name" value="TRANSCRIPTIONAL REGULATOR LSRR"/>
    <property type="match status" value="1"/>
</dbReference>
<dbReference type="HOGENOM" id="CLU_054506_3_0_9"/>
<keyword evidence="4" id="KW-0804">Transcription</keyword>
<evidence type="ECO:0000256" key="2">
    <source>
        <dbReference type="ARBA" id="ARBA00023015"/>
    </source>
</evidence>
<comment type="caution">
    <text evidence="6">The sequence shown here is derived from an EMBL/GenBank/DDBJ whole genome shotgun (WGS) entry which is preliminary data.</text>
</comment>
<evidence type="ECO:0000313" key="7">
    <source>
        <dbReference type="Proteomes" id="UP000004754"/>
    </source>
</evidence>
<organism evidence="6 7">
    <name type="scientific">Pseudoramibacter alactolyticus ATCC 23263</name>
    <dbReference type="NCBI Taxonomy" id="887929"/>
    <lineage>
        <taxon>Bacteria</taxon>
        <taxon>Bacillati</taxon>
        <taxon>Bacillota</taxon>
        <taxon>Clostridia</taxon>
        <taxon>Eubacteriales</taxon>
        <taxon>Eubacteriaceae</taxon>
        <taxon>Pseudoramibacter</taxon>
    </lineage>
</organism>
<dbReference type="InterPro" id="IPR007324">
    <property type="entry name" value="Sugar-bd_dom_put"/>
</dbReference>
<dbReference type="eggNOG" id="COG2390">
    <property type="taxonomic scope" value="Bacteria"/>
</dbReference>
<dbReference type="STRING" id="887929.HMP0721_0964"/>
<dbReference type="InterPro" id="IPR037171">
    <property type="entry name" value="NagB/RpiA_transferase-like"/>
</dbReference>
<feature type="domain" description="Sugar-binding" evidence="5">
    <location>
        <begin position="19"/>
        <end position="249"/>
    </location>
</feature>
<dbReference type="Pfam" id="PF04198">
    <property type="entry name" value="Sugar-bind"/>
    <property type="match status" value="1"/>
</dbReference>
<dbReference type="InterPro" id="IPR051054">
    <property type="entry name" value="SorC_transcr_regulators"/>
</dbReference>
<dbReference type="AlphaFoldDB" id="E6MG31"/>
<evidence type="ECO:0000256" key="4">
    <source>
        <dbReference type="ARBA" id="ARBA00023163"/>
    </source>
</evidence>
<dbReference type="PANTHER" id="PTHR34294">
    <property type="entry name" value="TRANSCRIPTIONAL REGULATOR-RELATED"/>
    <property type="match status" value="1"/>
</dbReference>
<dbReference type="Proteomes" id="UP000004754">
    <property type="component" value="Unassembled WGS sequence"/>
</dbReference>
<keyword evidence="3" id="KW-0238">DNA-binding</keyword>
<dbReference type="GO" id="GO:0003677">
    <property type="term" value="F:DNA binding"/>
    <property type="evidence" value="ECO:0007669"/>
    <property type="project" value="UniProtKB-KW"/>
</dbReference>
<sequence>MIAPAVDGQIIGEESLNDPGDGEVVKKLVALEAARYLQRIITKDDVLGITWGSTIYHMINYLNPAQRIPATFVTLHGSLSYYVNGWDVRVLIRRIAKAFSGKNYSLPTNAMVSSPVLAKLLREEKNVAKVYEMFDKINISIAGMGSLYPELNSILSKPDYLSPDDLKQLQRQHVVGDIALHFFDTEGRECRTDLIDRTLSMDFDAFKNIKQKITVASGVEKAYTAYSALKGGLIDTLIVDNQLAEKILELHHREKDLRKNVYTKFDQ</sequence>
<protein>
    <submittedName>
        <fullName evidence="6">Putative sugar-binding domain protein</fullName>
    </submittedName>
</protein>
<dbReference type="EMBL" id="AEQN01000016">
    <property type="protein sequence ID" value="EFV01571.1"/>
    <property type="molecule type" value="Genomic_DNA"/>
</dbReference>
<evidence type="ECO:0000259" key="5">
    <source>
        <dbReference type="Pfam" id="PF04198"/>
    </source>
</evidence>
<keyword evidence="7" id="KW-1185">Reference proteome</keyword>
<evidence type="ECO:0000313" key="6">
    <source>
        <dbReference type="EMBL" id="EFV01571.1"/>
    </source>
</evidence>
<comment type="similarity">
    <text evidence="1">Belongs to the SorC transcriptional regulatory family.</text>
</comment>
<dbReference type="SUPFAM" id="SSF100950">
    <property type="entry name" value="NagB/RpiA/CoA transferase-like"/>
    <property type="match status" value="1"/>
</dbReference>